<name>A0A8H7XJL2_PSICU</name>
<reference evidence="1" key="1">
    <citation type="submission" date="2021-02" db="EMBL/GenBank/DDBJ databases">
        <title>Psilocybe cubensis genome.</title>
        <authorList>
            <person name="Mckernan K.J."/>
            <person name="Crawford S."/>
            <person name="Trippe A."/>
            <person name="Kane L.T."/>
            <person name="Mclaughlin S."/>
        </authorList>
    </citation>
    <scope>NUCLEOTIDE SEQUENCE [LARGE SCALE GENOMIC DNA]</scope>
    <source>
        <strain evidence="1">MGC-MH-2018</strain>
    </source>
</reference>
<comment type="caution">
    <text evidence="1">The sequence shown here is derived from an EMBL/GenBank/DDBJ whole genome shotgun (WGS) entry which is preliminary data.</text>
</comment>
<accession>A0A8H7XJL2</accession>
<gene>
    <name evidence="1" type="ORF">JR316_013126</name>
</gene>
<dbReference type="AlphaFoldDB" id="A0A8H7XJL2"/>
<proteinExistence type="predicted"/>
<evidence type="ECO:0000313" key="1">
    <source>
        <dbReference type="EMBL" id="KAG5161992.1"/>
    </source>
</evidence>
<dbReference type="EMBL" id="JAFIQS010000022">
    <property type="protein sequence ID" value="KAG5161992.1"/>
    <property type="molecule type" value="Genomic_DNA"/>
</dbReference>
<sequence length="443" mass="50836">MNEPSTSLVRPMSAIDFMHLPEIVDAIVDSIVPELGGNLHAHNLPFLVACTQISKSFAYAARKRIFSTIIIDQHHQSLITSGLTISTGKYLNNIMTRLIHFMNNEKSDLVVHIRKLEIRIDFNSFLLSESSRLSLLLATFRDRAFNLNALSIVSRPDTWWNLIPVAIVDLLRDMCRSLPISRLRFENVNSIPATVLSSQHTPRLQWFELGTSSFAFQSIRQVTNWTNFIPDTGKYKIDFIHERELIVTAVDADFHRYDTMSFSQFINKVSATVESITCFLRKGELETGYLIDLGTLPRLHQLTIKQFPNSSDFEHSMEKIGACLHHGDEKSSIRELVILLWLEDCYNYNGANTVSAVDFSLLQKLRLDFLSDKHPSLQKIELYIVVEVLFCDQEPMLPRVEALEKHVRNEICHSMTSDMSYHDLDHSFPLLPKVQVRIHFSCE</sequence>
<protein>
    <submittedName>
        <fullName evidence="1">Uncharacterized protein</fullName>
    </submittedName>
</protein>
<organism evidence="1">
    <name type="scientific">Psilocybe cubensis</name>
    <name type="common">Psychedelic mushroom</name>
    <name type="synonym">Stropharia cubensis</name>
    <dbReference type="NCBI Taxonomy" id="181762"/>
    <lineage>
        <taxon>Eukaryota</taxon>
        <taxon>Fungi</taxon>
        <taxon>Dikarya</taxon>
        <taxon>Basidiomycota</taxon>
        <taxon>Agaricomycotina</taxon>
        <taxon>Agaricomycetes</taxon>
        <taxon>Agaricomycetidae</taxon>
        <taxon>Agaricales</taxon>
        <taxon>Agaricineae</taxon>
        <taxon>Strophariaceae</taxon>
        <taxon>Psilocybe</taxon>
    </lineage>
</organism>